<evidence type="ECO:0000313" key="17">
    <source>
        <dbReference type="EMBL" id="SVD66342.1"/>
    </source>
</evidence>
<dbReference type="CDD" id="cd00515">
    <property type="entry name" value="HAM1"/>
    <property type="match status" value="1"/>
</dbReference>
<comment type="similarity">
    <text evidence="2">Belongs to the HAM1 NTPase family.</text>
</comment>
<proteinExistence type="inferred from homology"/>
<keyword evidence="6" id="KW-0378">Hydrolase</keyword>
<evidence type="ECO:0000256" key="10">
    <source>
        <dbReference type="ARBA" id="ARBA00052017"/>
    </source>
</evidence>
<dbReference type="Gene3D" id="3.90.950.10">
    <property type="match status" value="1"/>
</dbReference>
<dbReference type="GO" id="GO:0009117">
    <property type="term" value="P:nucleotide metabolic process"/>
    <property type="evidence" value="ECO:0007669"/>
    <property type="project" value="UniProtKB-KW"/>
</dbReference>
<comment type="catalytic activity">
    <reaction evidence="9">
        <text>dITP + H2O = dIMP + diphosphate + H(+)</text>
        <dbReference type="Rhea" id="RHEA:28342"/>
        <dbReference type="ChEBI" id="CHEBI:15377"/>
        <dbReference type="ChEBI" id="CHEBI:15378"/>
        <dbReference type="ChEBI" id="CHEBI:33019"/>
        <dbReference type="ChEBI" id="CHEBI:61194"/>
        <dbReference type="ChEBI" id="CHEBI:61382"/>
        <dbReference type="EC" id="3.6.1.66"/>
    </reaction>
</comment>
<sequence>MASLLNREVVVASHNPGKVIEIQTLFLPHAVRISSAIKFDLAEPDETGTTFAANARLKAVAARDSTGLTAIADDSGLVVPALGGAPGIYSARWAGPSKNFSMAIERLKKELGAKNPSAHFVCALAVAWPEGPCELFEGKVFGTLIFPPRGENGFGYDPIFRPRGSEQTFSEMRPA</sequence>
<feature type="non-terminal residue" evidence="17">
    <location>
        <position position="175"/>
    </location>
</feature>
<dbReference type="InterPro" id="IPR029001">
    <property type="entry name" value="ITPase-like_fam"/>
</dbReference>
<dbReference type="EC" id="3.6.1.66" evidence="11"/>
<evidence type="ECO:0000256" key="9">
    <source>
        <dbReference type="ARBA" id="ARBA00051875"/>
    </source>
</evidence>
<dbReference type="AlphaFoldDB" id="A0A382X5I9"/>
<protein>
    <recommendedName>
        <fullName evidence="12">dITP/XTP pyrophosphatase</fullName>
        <ecNumber evidence="11">3.6.1.66</ecNumber>
    </recommendedName>
    <alternativeName>
        <fullName evidence="13">Non-canonical purine NTP pyrophosphatase</fullName>
    </alternativeName>
    <alternativeName>
        <fullName evidence="14">Non-standard purine NTP pyrophosphatase</fullName>
    </alternativeName>
    <alternativeName>
        <fullName evidence="16">Nucleoside-triphosphate diphosphatase</fullName>
    </alternativeName>
    <alternativeName>
        <fullName evidence="15">Nucleoside-triphosphate pyrophosphatase</fullName>
    </alternativeName>
</protein>
<evidence type="ECO:0000256" key="12">
    <source>
        <dbReference type="ARBA" id="ARBA00071289"/>
    </source>
</evidence>
<reference evidence="17" key="1">
    <citation type="submission" date="2018-05" db="EMBL/GenBank/DDBJ databases">
        <authorList>
            <person name="Lanie J.A."/>
            <person name="Ng W.-L."/>
            <person name="Kazmierczak K.M."/>
            <person name="Andrzejewski T.M."/>
            <person name="Davidsen T.M."/>
            <person name="Wayne K.J."/>
            <person name="Tettelin H."/>
            <person name="Glass J.I."/>
            <person name="Rusch D."/>
            <person name="Podicherti R."/>
            <person name="Tsui H.-C.T."/>
            <person name="Winkler M.E."/>
        </authorList>
    </citation>
    <scope>NUCLEOTIDE SEQUENCE</scope>
</reference>
<dbReference type="GO" id="GO:0036222">
    <property type="term" value="F:XTP diphosphatase activity"/>
    <property type="evidence" value="ECO:0007669"/>
    <property type="project" value="UniProtKB-ARBA"/>
</dbReference>
<evidence type="ECO:0000256" key="14">
    <source>
        <dbReference type="ARBA" id="ARBA00078805"/>
    </source>
</evidence>
<keyword evidence="5" id="KW-0547">Nucleotide-binding</keyword>
<dbReference type="SUPFAM" id="SSF52972">
    <property type="entry name" value="ITPase-like"/>
    <property type="match status" value="1"/>
</dbReference>
<dbReference type="EMBL" id="UINC01165123">
    <property type="protein sequence ID" value="SVD66342.1"/>
    <property type="molecule type" value="Genomic_DNA"/>
</dbReference>
<dbReference type="GO" id="GO:0009146">
    <property type="term" value="P:purine nucleoside triphosphate catabolic process"/>
    <property type="evidence" value="ECO:0007669"/>
    <property type="project" value="UniProtKB-ARBA"/>
</dbReference>
<dbReference type="GO" id="GO:0005829">
    <property type="term" value="C:cytosol"/>
    <property type="evidence" value="ECO:0007669"/>
    <property type="project" value="TreeGrafter"/>
</dbReference>
<keyword evidence="4" id="KW-0479">Metal-binding</keyword>
<evidence type="ECO:0000256" key="16">
    <source>
        <dbReference type="ARBA" id="ARBA00083635"/>
    </source>
</evidence>
<dbReference type="HAMAP" id="MF_01405">
    <property type="entry name" value="Non_canon_purine_NTPase"/>
    <property type="match status" value="1"/>
</dbReference>
<evidence type="ECO:0000256" key="7">
    <source>
        <dbReference type="ARBA" id="ARBA00022842"/>
    </source>
</evidence>
<comment type="cofactor">
    <cofactor evidence="1">
        <name>Mg(2+)</name>
        <dbReference type="ChEBI" id="CHEBI:18420"/>
    </cofactor>
</comment>
<dbReference type="InterPro" id="IPR002637">
    <property type="entry name" value="RdgB/HAM1"/>
</dbReference>
<dbReference type="GO" id="GO:0035870">
    <property type="term" value="F:dITP diphosphatase activity"/>
    <property type="evidence" value="ECO:0007669"/>
    <property type="project" value="UniProtKB-ARBA"/>
</dbReference>
<comment type="catalytic activity">
    <reaction evidence="10">
        <text>XTP + H2O = XMP + diphosphate + H(+)</text>
        <dbReference type="Rhea" id="RHEA:28610"/>
        <dbReference type="ChEBI" id="CHEBI:15377"/>
        <dbReference type="ChEBI" id="CHEBI:15378"/>
        <dbReference type="ChEBI" id="CHEBI:33019"/>
        <dbReference type="ChEBI" id="CHEBI:57464"/>
        <dbReference type="ChEBI" id="CHEBI:61314"/>
        <dbReference type="EC" id="3.6.1.66"/>
    </reaction>
</comment>
<evidence type="ECO:0000256" key="13">
    <source>
        <dbReference type="ARBA" id="ARBA00075987"/>
    </source>
</evidence>
<dbReference type="GO" id="GO:0017111">
    <property type="term" value="F:ribonucleoside triphosphate phosphatase activity"/>
    <property type="evidence" value="ECO:0007669"/>
    <property type="project" value="InterPro"/>
</dbReference>
<dbReference type="GO" id="GO:0000166">
    <property type="term" value="F:nucleotide binding"/>
    <property type="evidence" value="ECO:0007669"/>
    <property type="project" value="UniProtKB-KW"/>
</dbReference>
<gene>
    <name evidence="17" type="ORF">METZ01_LOCUS419196</name>
</gene>
<comment type="subunit">
    <text evidence="3">Homodimer.</text>
</comment>
<evidence type="ECO:0000256" key="15">
    <source>
        <dbReference type="ARBA" id="ARBA00083186"/>
    </source>
</evidence>
<evidence type="ECO:0000256" key="3">
    <source>
        <dbReference type="ARBA" id="ARBA00011738"/>
    </source>
</evidence>
<dbReference type="PANTHER" id="PTHR11067">
    <property type="entry name" value="INOSINE TRIPHOSPHATE PYROPHOSPHATASE/HAM1 PROTEIN"/>
    <property type="match status" value="1"/>
</dbReference>
<evidence type="ECO:0000256" key="4">
    <source>
        <dbReference type="ARBA" id="ARBA00022723"/>
    </source>
</evidence>
<keyword evidence="8" id="KW-0546">Nucleotide metabolism</keyword>
<evidence type="ECO:0000256" key="1">
    <source>
        <dbReference type="ARBA" id="ARBA00001946"/>
    </source>
</evidence>
<name>A0A382X5I9_9ZZZZ</name>
<evidence type="ECO:0000256" key="6">
    <source>
        <dbReference type="ARBA" id="ARBA00022801"/>
    </source>
</evidence>
<evidence type="ECO:0000256" key="5">
    <source>
        <dbReference type="ARBA" id="ARBA00022741"/>
    </source>
</evidence>
<evidence type="ECO:0000256" key="2">
    <source>
        <dbReference type="ARBA" id="ARBA00008023"/>
    </source>
</evidence>
<organism evidence="17">
    <name type="scientific">marine metagenome</name>
    <dbReference type="NCBI Taxonomy" id="408172"/>
    <lineage>
        <taxon>unclassified sequences</taxon>
        <taxon>metagenomes</taxon>
        <taxon>ecological metagenomes</taxon>
    </lineage>
</organism>
<dbReference type="Pfam" id="PF01725">
    <property type="entry name" value="Ham1p_like"/>
    <property type="match status" value="1"/>
</dbReference>
<accession>A0A382X5I9</accession>
<dbReference type="FunFam" id="3.90.950.10:FF:000001">
    <property type="entry name" value="dITP/XTP pyrophosphatase"/>
    <property type="match status" value="1"/>
</dbReference>
<keyword evidence="7" id="KW-0460">Magnesium</keyword>
<evidence type="ECO:0000256" key="11">
    <source>
        <dbReference type="ARBA" id="ARBA00066468"/>
    </source>
</evidence>
<dbReference type="GO" id="GO:0036220">
    <property type="term" value="F:ITP diphosphatase activity"/>
    <property type="evidence" value="ECO:0007669"/>
    <property type="project" value="UniProtKB-EC"/>
</dbReference>
<dbReference type="InterPro" id="IPR020922">
    <property type="entry name" value="dITP/XTP_pyrophosphatase"/>
</dbReference>
<dbReference type="PANTHER" id="PTHR11067:SF9">
    <property type="entry name" value="INOSINE TRIPHOSPHATE PYROPHOSPHATASE"/>
    <property type="match status" value="1"/>
</dbReference>
<dbReference type="GO" id="GO:0046872">
    <property type="term" value="F:metal ion binding"/>
    <property type="evidence" value="ECO:0007669"/>
    <property type="project" value="UniProtKB-KW"/>
</dbReference>
<evidence type="ECO:0000256" key="8">
    <source>
        <dbReference type="ARBA" id="ARBA00023080"/>
    </source>
</evidence>